<dbReference type="RefSeq" id="WP_135472796.1">
    <property type="nucleotide sequence ID" value="NZ_CASJDB010000009.1"/>
</dbReference>
<keyword evidence="2" id="KW-0547">Nucleotide-binding</keyword>
<sequence length="290" mass="32456">MITTEIKNKILAAIKANRANYPSDAKHAASLGVTTSVYSAVKNGQTDRVLSDANWISIARKLGVSLRGEIEWKAAKTPTFMFITAQLEACQSSCISAILCDLPNIGKTFTARHYVKTHPNVIYIDCSQVKTKLKLVRKIAAEFGVDSKGRYSDVYEDLVYYLGSIDSPLIILDEAGDLQYEAFLELKALWNATERCCAWYMMGADGLKEKINRSIECKKVGYTEMLSRYGDRYSKVTPDDSKERTRFLIEQARIVAKLNAPEGIDAGEIARKTGGGLRRVYTEIEKLKRQ</sequence>
<evidence type="ECO:0000313" key="3">
    <source>
        <dbReference type="Proteomes" id="UP000297635"/>
    </source>
</evidence>
<accession>A0A4Z0V5G4</accession>
<dbReference type="GO" id="GO:0016887">
    <property type="term" value="F:ATP hydrolysis activity"/>
    <property type="evidence" value="ECO:0007669"/>
    <property type="project" value="InterPro"/>
</dbReference>
<comment type="caution">
    <text evidence="2">The sequence shown here is derived from an EMBL/GenBank/DDBJ whole genome shotgun (WGS) entry which is preliminary data.</text>
</comment>
<feature type="domain" description="ORC1/DEAH AAA+ ATPase" evidence="1">
    <location>
        <begin position="103"/>
        <end position="199"/>
    </location>
</feature>
<dbReference type="Gene3D" id="3.40.50.300">
    <property type="entry name" value="P-loop containing nucleotide triphosphate hydrolases"/>
    <property type="match status" value="1"/>
</dbReference>
<keyword evidence="2" id="KW-0067">ATP-binding</keyword>
<dbReference type="EMBL" id="SJSA01000002">
    <property type="protein sequence ID" value="TGG37118.1"/>
    <property type="molecule type" value="Genomic_DNA"/>
</dbReference>
<dbReference type="GO" id="GO:0005524">
    <property type="term" value="F:ATP binding"/>
    <property type="evidence" value="ECO:0007669"/>
    <property type="project" value="UniProtKB-KW"/>
</dbReference>
<name>A0A4Z0V5G4_9BACT</name>
<dbReference type="SUPFAM" id="SSF52540">
    <property type="entry name" value="P-loop containing nucleoside triphosphate hydrolases"/>
    <property type="match status" value="1"/>
</dbReference>
<evidence type="ECO:0000313" key="2">
    <source>
        <dbReference type="EMBL" id="TGG37118.1"/>
    </source>
</evidence>
<evidence type="ECO:0000259" key="1">
    <source>
        <dbReference type="Pfam" id="PF13401"/>
    </source>
</evidence>
<gene>
    <name evidence="2" type="ORF">EZ315_15060</name>
</gene>
<organism evidence="2 3">
    <name type="scientific">Duncaniella freteri</name>
    <dbReference type="NCBI Taxonomy" id="2530391"/>
    <lineage>
        <taxon>Bacteria</taxon>
        <taxon>Pseudomonadati</taxon>
        <taxon>Bacteroidota</taxon>
        <taxon>Bacteroidia</taxon>
        <taxon>Bacteroidales</taxon>
        <taxon>Muribaculaceae</taxon>
        <taxon>Duncaniella</taxon>
    </lineage>
</organism>
<dbReference type="Proteomes" id="UP000297635">
    <property type="component" value="Unassembled WGS sequence"/>
</dbReference>
<dbReference type="InterPro" id="IPR027417">
    <property type="entry name" value="P-loop_NTPase"/>
</dbReference>
<dbReference type="GeneID" id="82151106"/>
<dbReference type="InterPro" id="IPR049945">
    <property type="entry name" value="AAA_22"/>
</dbReference>
<keyword evidence="3" id="KW-1185">Reference proteome</keyword>
<proteinExistence type="predicted"/>
<dbReference type="Pfam" id="PF13401">
    <property type="entry name" value="AAA_22"/>
    <property type="match status" value="1"/>
</dbReference>
<dbReference type="AlphaFoldDB" id="A0A4Z0V5G4"/>
<protein>
    <submittedName>
        <fullName evidence="2">ATP-binding protein</fullName>
    </submittedName>
</protein>
<reference evidence="2 3" key="1">
    <citation type="submission" date="2019-02" db="EMBL/GenBank/DDBJ databases">
        <title>Isolation and identification of novel species under the genus Muribaculum.</title>
        <authorList>
            <person name="Miyake S."/>
            <person name="Ding Y."/>
            <person name="Low A."/>
            <person name="Soh M."/>
            <person name="Seedorf H."/>
        </authorList>
    </citation>
    <scope>NUCLEOTIDE SEQUENCE [LARGE SCALE GENOMIC DNA]</scope>
    <source>
        <strain evidence="2 3">TLL-A3</strain>
    </source>
</reference>